<evidence type="ECO:0000313" key="1">
    <source>
        <dbReference type="EMBL" id="MPN28943.1"/>
    </source>
</evidence>
<dbReference type="EMBL" id="VSSQ01079410">
    <property type="protein sequence ID" value="MPN28943.1"/>
    <property type="molecule type" value="Genomic_DNA"/>
</dbReference>
<gene>
    <name evidence="1" type="ORF">SDC9_176389</name>
</gene>
<name>A0A645GZ95_9ZZZZ</name>
<sequence length="60" mass="6483">MVIRVLLLVRNINGALFLWSSKTALAGEAPAANNIISKEEAEPVFQDVVMAVFPVEVVSN</sequence>
<comment type="caution">
    <text evidence="1">The sequence shown here is derived from an EMBL/GenBank/DDBJ whole genome shotgun (WGS) entry which is preliminary data.</text>
</comment>
<dbReference type="AlphaFoldDB" id="A0A645GZ95"/>
<proteinExistence type="predicted"/>
<accession>A0A645GZ95</accession>
<organism evidence="1">
    <name type="scientific">bioreactor metagenome</name>
    <dbReference type="NCBI Taxonomy" id="1076179"/>
    <lineage>
        <taxon>unclassified sequences</taxon>
        <taxon>metagenomes</taxon>
        <taxon>ecological metagenomes</taxon>
    </lineage>
</organism>
<protein>
    <submittedName>
        <fullName evidence="1">Uncharacterized protein</fullName>
    </submittedName>
</protein>
<reference evidence="1" key="1">
    <citation type="submission" date="2019-08" db="EMBL/GenBank/DDBJ databases">
        <authorList>
            <person name="Kucharzyk K."/>
            <person name="Murdoch R.W."/>
            <person name="Higgins S."/>
            <person name="Loffler F."/>
        </authorList>
    </citation>
    <scope>NUCLEOTIDE SEQUENCE</scope>
</reference>